<name>A0A557ZNF7_9PSEU</name>
<gene>
    <name evidence="2" type="ORF">FNH06_39060</name>
</gene>
<keyword evidence="1" id="KW-1133">Transmembrane helix</keyword>
<evidence type="ECO:0000313" key="3">
    <source>
        <dbReference type="Proteomes" id="UP000318578"/>
    </source>
</evidence>
<evidence type="ECO:0000313" key="2">
    <source>
        <dbReference type="EMBL" id="TVT13452.1"/>
    </source>
</evidence>
<feature type="transmembrane region" description="Helical" evidence="1">
    <location>
        <begin position="15"/>
        <end position="38"/>
    </location>
</feature>
<organism evidence="2 3">
    <name type="scientific">Amycolatopsis acidiphila</name>
    <dbReference type="NCBI Taxonomy" id="715473"/>
    <lineage>
        <taxon>Bacteria</taxon>
        <taxon>Bacillati</taxon>
        <taxon>Actinomycetota</taxon>
        <taxon>Actinomycetes</taxon>
        <taxon>Pseudonocardiales</taxon>
        <taxon>Pseudonocardiaceae</taxon>
        <taxon>Amycolatopsis</taxon>
    </lineage>
</organism>
<keyword evidence="3" id="KW-1185">Reference proteome</keyword>
<proteinExistence type="predicted"/>
<sequence length="104" mass="9958">MPTALGTACFGGGPAFFVLVAVVGLLVFGLPATGGVVFGGALLLEGGTGCVVVVTGDGAEVPNASLSPESGAAPWWKASSPPAASRAPVATAAAILSLMKTESS</sequence>
<dbReference type="Proteomes" id="UP000318578">
    <property type="component" value="Unassembled WGS sequence"/>
</dbReference>
<protein>
    <submittedName>
        <fullName evidence="2">Uncharacterized protein</fullName>
    </submittedName>
</protein>
<dbReference type="AlphaFoldDB" id="A0A557ZNF7"/>
<reference evidence="2 3" key="1">
    <citation type="submission" date="2019-07" db="EMBL/GenBank/DDBJ databases">
        <title>New species of Amycolatopsis and Streptomyces.</title>
        <authorList>
            <person name="Duangmal K."/>
            <person name="Teo W.F.A."/>
            <person name="Lipun K."/>
        </authorList>
    </citation>
    <scope>NUCLEOTIDE SEQUENCE [LARGE SCALE GENOMIC DNA]</scope>
    <source>
        <strain evidence="2 3">JCM 30562</strain>
    </source>
</reference>
<keyword evidence="1" id="KW-0812">Transmembrane</keyword>
<keyword evidence="1" id="KW-0472">Membrane</keyword>
<dbReference type="RefSeq" id="WP_144646200.1">
    <property type="nucleotide sequence ID" value="NZ_BNAX01000004.1"/>
</dbReference>
<dbReference type="EMBL" id="VJZA01000166">
    <property type="protein sequence ID" value="TVT13452.1"/>
    <property type="molecule type" value="Genomic_DNA"/>
</dbReference>
<evidence type="ECO:0000256" key="1">
    <source>
        <dbReference type="SAM" id="Phobius"/>
    </source>
</evidence>
<accession>A0A557ZNF7</accession>
<comment type="caution">
    <text evidence="2">The sequence shown here is derived from an EMBL/GenBank/DDBJ whole genome shotgun (WGS) entry which is preliminary data.</text>
</comment>